<dbReference type="Proteomes" id="UP001056291">
    <property type="component" value="Chromosome"/>
</dbReference>
<keyword evidence="2" id="KW-1185">Reference proteome</keyword>
<proteinExistence type="predicted"/>
<evidence type="ECO:0000313" key="2">
    <source>
        <dbReference type="Proteomes" id="UP001056291"/>
    </source>
</evidence>
<evidence type="ECO:0000313" key="1">
    <source>
        <dbReference type="EMBL" id="USG62825.1"/>
    </source>
</evidence>
<dbReference type="CDD" id="cd00198">
    <property type="entry name" value="vWFA"/>
    <property type="match status" value="1"/>
</dbReference>
<gene>
    <name evidence="1" type="ORF">NBZ79_07530</name>
</gene>
<dbReference type="RefSeq" id="WP_251937002.1">
    <property type="nucleotide sequence ID" value="NZ_CP098747.1"/>
</dbReference>
<dbReference type="EMBL" id="CP098747">
    <property type="protein sequence ID" value="USG62825.1"/>
    <property type="molecule type" value="Genomic_DNA"/>
</dbReference>
<dbReference type="InterPro" id="IPR008912">
    <property type="entry name" value="Uncharacterised_CoxE"/>
</dbReference>
<dbReference type="PIRSF" id="PIRSF010256">
    <property type="entry name" value="CoxE_vWa"/>
    <property type="match status" value="1"/>
</dbReference>
<reference evidence="1" key="1">
    <citation type="submission" date="2022-06" db="EMBL/GenBank/DDBJ databases">
        <title>Sneathiella actinostolidae sp. nov., isolated from a sea anemonein the Western Pacific Ocean.</title>
        <authorList>
            <person name="Wei M.J."/>
        </authorList>
    </citation>
    <scope>NUCLEOTIDE SEQUENCE</scope>
    <source>
        <strain evidence="1">PHK-P5</strain>
    </source>
</reference>
<accession>A0ABY4W6M2</accession>
<dbReference type="PANTHER" id="PTHR39338:SF6">
    <property type="entry name" value="BLL5662 PROTEIN"/>
    <property type="match status" value="1"/>
</dbReference>
<organism evidence="1 2">
    <name type="scientific">Sneathiella marina</name>
    <dbReference type="NCBI Taxonomy" id="2950108"/>
    <lineage>
        <taxon>Bacteria</taxon>
        <taxon>Pseudomonadati</taxon>
        <taxon>Pseudomonadota</taxon>
        <taxon>Alphaproteobacteria</taxon>
        <taxon>Sneathiellales</taxon>
        <taxon>Sneathiellaceae</taxon>
        <taxon>Sneathiella</taxon>
    </lineage>
</organism>
<name>A0ABY4W6M2_9PROT</name>
<dbReference type="InterPro" id="IPR036465">
    <property type="entry name" value="vWFA_dom_sf"/>
</dbReference>
<dbReference type="InterPro" id="IPR011195">
    <property type="entry name" value="UCP010256"/>
</dbReference>
<dbReference type="SUPFAM" id="SSF53300">
    <property type="entry name" value="vWA-like"/>
    <property type="match status" value="1"/>
</dbReference>
<sequence length="401" mass="45473">MEPISHHIQDKNILENHPLAARMAGFIDHLRMNEYALGPAETQMALRVIGDPFSGLDDARLKLKVLLTGRPEEWRQFDDLFEAYWTRLGKERASWQHEKNVRNRTKASLPEAWKEHLSASVPEGGNAPQIETEGVAEVEGEASGRLIATDKTSQMRTDLRQYVDADEIREAEKLAYRIASAMRYRLSRRHRLSVQGSKLDLRRTIRRSLGTGGEPISLKWRARPDRPIRLVVFLDVSGSMKHYSRFFLQFVKGLVCQWMEADAYLVHTKLIRVTDVVRDKNSTKAMTRLSLMAEGFGGGTRLGQSLAQFNSQYAKRSLNGRSVVLILSDGYDTGPADQLAEELKRLKKRAPKLIWLNPLLGWRQYEPVTQAMAAAQPHIDYFAAANTLESLAALEPEIARV</sequence>
<dbReference type="PANTHER" id="PTHR39338">
    <property type="entry name" value="BLL5662 PROTEIN-RELATED"/>
    <property type="match status" value="1"/>
</dbReference>
<dbReference type="Pfam" id="PF05762">
    <property type="entry name" value="VWA_CoxE"/>
    <property type="match status" value="1"/>
</dbReference>
<dbReference type="Gene3D" id="3.40.50.410">
    <property type="entry name" value="von Willebrand factor, type A domain"/>
    <property type="match status" value="1"/>
</dbReference>
<protein>
    <submittedName>
        <fullName evidence="1">VWA domain-containing protein</fullName>
    </submittedName>
</protein>